<keyword evidence="3" id="KW-0808">Transferase</keyword>
<dbReference type="PANTHER" id="PTHR30474">
    <property type="entry name" value="CELL CYCLE PROTEIN"/>
    <property type="match status" value="1"/>
</dbReference>
<keyword evidence="6" id="KW-0573">Peptidoglycan synthesis</keyword>
<dbReference type="HOGENOM" id="CLU_029243_0_1_9"/>
<proteinExistence type="inferred from homology"/>
<evidence type="ECO:0000256" key="16">
    <source>
        <dbReference type="ARBA" id="ARBA00049966"/>
    </source>
</evidence>
<dbReference type="EMBL" id="CP002582">
    <property type="protein sequence ID" value="ADZ84038.1"/>
    <property type="molecule type" value="Genomic_DNA"/>
</dbReference>
<gene>
    <name evidence="18" type="ordered locus">Clole_2330</name>
</gene>
<evidence type="ECO:0000256" key="10">
    <source>
        <dbReference type="ARBA" id="ARBA00033270"/>
    </source>
</evidence>
<dbReference type="Pfam" id="PF01098">
    <property type="entry name" value="FTSW_RODA_SPOVE"/>
    <property type="match status" value="1"/>
</dbReference>
<dbReference type="eggNOG" id="COG0772">
    <property type="taxonomic scope" value="Bacteria"/>
</dbReference>
<protein>
    <recommendedName>
        <fullName evidence="12">Probable peptidoglycan glycosyltransferase FtsW</fullName>
        <ecNumber evidence="14">2.4.99.28</ecNumber>
    </recommendedName>
    <alternativeName>
        <fullName evidence="13">Cell division protein FtsW</fullName>
    </alternativeName>
    <alternativeName>
        <fullName evidence="10">Cell wall polymerase</fullName>
    </alternativeName>
    <alternativeName>
        <fullName evidence="9">Peptidoglycan polymerase</fullName>
    </alternativeName>
</protein>
<evidence type="ECO:0000256" key="13">
    <source>
        <dbReference type="ARBA" id="ARBA00041418"/>
    </source>
</evidence>
<feature type="transmembrane region" description="Helical" evidence="17">
    <location>
        <begin position="267"/>
        <end position="286"/>
    </location>
</feature>
<keyword evidence="7 17" id="KW-1133">Transmembrane helix</keyword>
<name>F2JSA1_CELLD</name>
<evidence type="ECO:0000313" key="19">
    <source>
        <dbReference type="Proteomes" id="UP000008467"/>
    </source>
</evidence>
<evidence type="ECO:0000256" key="6">
    <source>
        <dbReference type="ARBA" id="ARBA00022984"/>
    </source>
</evidence>
<keyword evidence="5" id="KW-0133">Cell shape</keyword>
<comment type="similarity">
    <text evidence="11">Belongs to the SEDS family. FtsW subfamily.</text>
</comment>
<comment type="function">
    <text evidence="16">Peptidoglycan polymerase that is essential for cell division.</text>
</comment>
<evidence type="ECO:0000256" key="7">
    <source>
        <dbReference type="ARBA" id="ARBA00022989"/>
    </source>
</evidence>
<dbReference type="InterPro" id="IPR001182">
    <property type="entry name" value="FtsW/RodA"/>
</dbReference>
<keyword evidence="2" id="KW-0328">Glycosyltransferase</keyword>
<evidence type="ECO:0000256" key="4">
    <source>
        <dbReference type="ARBA" id="ARBA00022692"/>
    </source>
</evidence>
<feature type="transmembrane region" description="Helical" evidence="17">
    <location>
        <begin position="375"/>
        <end position="395"/>
    </location>
</feature>
<evidence type="ECO:0000256" key="15">
    <source>
        <dbReference type="ARBA" id="ARBA00049902"/>
    </source>
</evidence>
<evidence type="ECO:0000256" key="11">
    <source>
        <dbReference type="ARBA" id="ARBA00038053"/>
    </source>
</evidence>
<evidence type="ECO:0000313" key="18">
    <source>
        <dbReference type="EMBL" id="ADZ84038.1"/>
    </source>
</evidence>
<dbReference type="GO" id="GO:0009252">
    <property type="term" value="P:peptidoglycan biosynthetic process"/>
    <property type="evidence" value="ECO:0007669"/>
    <property type="project" value="UniProtKB-KW"/>
</dbReference>
<dbReference type="GO" id="GO:0032153">
    <property type="term" value="C:cell division site"/>
    <property type="evidence" value="ECO:0007669"/>
    <property type="project" value="TreeGrafter"/>
</dbReference>
<keyword evidence="4 17" id="KW-0812">Transmembrane</keyword>
<dbReference type="GO" id="GO:0051301">
    <property type="term" value="P:cell division"/>
    <property type="evidence" value="ECO:0007669"/>
    <property type="project" value="InterPro"/>
</dbReference>
<evidence type="ECO:0000256" key="1">
    <source>
        <dbReference type="ARBA" id="ARBA00004141"/>
    </source>
</evidence>
<feature type="transmembrane region" description="Helical" evidence="17">
    <location>
        <begin position="21"/>
        <end position="44"/>
    </location>
</feature>
<dbReference type="STRING" id="642492.Clole_2330"/>
<sequence length="405" mass="43831">MMETIRSTNLTKRRKRQEQSTPDFVLMAIILIIVAFGVVMVYSASFNYCTGKGWAPTKLAIKQLGLGAVGIIAMLWISFKFDYHICTNRNLVRLFYWGSILLAASVKVIGIEANGAKRWIQIGGIQIQPSEFVKLAVVLMLTSFIIRNKKDMNRPINILKGWLLVLIPTGVVVVLGTNLSSGLVIGGIGAVIMFSCTGKVRYYLLLIALGVGLIFGVRYLASVTPKGEDPNFPIINKILPGYRLDRIRVWEDPWTDPTEDGYQPIQALLAVGSGGLFGVGLGSGVQKLGFLPEPYNDIIFAVICEELGLVGALLLMLGYAVIVIRGMAIAMRAPDFSGSLMAIGITSMIGIQAIINVAVNTNTLPTTGMQLPLVSYGGTALVVLLATLGLLLNISRSADIEKLQK</sequence>
<feature type="transmembrane region" description="Helical" evidence="17">
    <location>
        <begin position="132"/>
        <end position="149"/>
    </location>
</feature>
<dbReference type="Proteomes" id="UP000008467">
    <property type="component" value="Chromosome"/>
</dbReference>
<dbReference type="AlphaFoldDB" id="F2JSA1"/>
<dbReference type="GO" id="GO:0015648">
    <property type="term" value="F:lipid-linked peptidoglycan transporter activity"/>
    <property type="evidence" value="ECO:0007669"/>
    <property type="project" value="TreeGrafter"/>
</dbReference>
<evidence type="ECO:0000256" key="2">
    <source>
        <dbReference type="ARBA" id="ARBA00022676"/>
    </source>
</evidence>
<reference evidence="18 19" key="1">
    <citation type="journal article" date="2011" name="J. Bacteriol.">
        <title>Complete genome sequence of the cellulose-degrading bacterium Cellulosilyticum lentocellum.</title>
        <authorList>
            <consortium name="US DOE Joint Genome Institute"/>
            <person name="Miller D.A."/>
            <person name="Suen G."/>
            <person name="Bruce D."/>
            <person name="Copeland A."/>
            <person name="Cheng J.F."/>
            <person name="Detter C."/>
            <person name="Goodwin L.A."/>
            <person name="Han C.S."/>
            <person name="Hauser L.J."/>
            <person name="Land M.L."/>
            <person name="Lapidus A."/>
            <person name="Lucas S."/>
            <person name="Meincke L."/>
            <person name="Pitluck S."/>
            <person name="Tapia R."/>
            <person name="Teshima H."/>
            <person name="Woyke T."/>
            <person name="Fox B.G."/>
            <person name="Angert E.R."/>
            <person name="Currie C.R."/>
        </authorList>
    </citation>
    <scope>NUCLEOTIDE SEQUENCE [LARGE SCALE GENOMIC DNA]</scope>
    <source>
        <strain evidence="19">ATCC 49066 / DSM 5427 / NCIMB 11756 / RHM5</strain>
    </source>
</reference>
<keyword evidence="19" id="KW-1185">Reference proteome</keyword>
<evidence type="ECO:0000256" key="14">
    <source>
        <dbReference type="ARBA" id="ARBA00044770"/>
    </source>
</evidence>
<dbReference type="EC" id="2.4.99.28" evidence="14"/>
<dbReference type="GO" id="GO:0005886">
    <property type="term" value="C:plasma membrane"/>
    <property type="evidence" value="ECO:0007669"/>
    <property type="project" value="TreeGrafter"/>
</dbReference>
<organism evidence="18 19">
    <name type="scientific">Cellulosilyticum lentocellum (strain ATCC 49066 / DSM 5427 / NCIMB 11756 / RHM5)</name>
    <name type="common">Clostridium lentocellum</name>
    <dbReference type="NCBI Taxonomy" id="642492"/>
    <lineage>
        <taxon>Bacteria</taxon>
        <taxon>Bacillati</taxon>
        <taxon>Bacillota</taxon>
        <taxon>Clostridia</taxon>
        <taxon>Lachnospirales</taxon>
        <taxon>Cellulosilyticaceae</taxon>
        <taxon>Cellulosilyticum</taxon>
    </lineage>
</organism>
<evidence type="ECO:0000256" key="3">
    <source>
        <dbReference type="ARBA" id="ARBA00022679"/>
    </source>
</evidence>
<feature type="transmembrane region" description="Helical" evidence="17">
    <location>
        <begin position="336"/>
        <end position="355"/>
    </location>
</feature>
<feature type="transmembrane region" description="Helical" evidence="17">
    <location>
        <begin position="298"/>
        <end position="324"/>
    </location>
</feature>
<evidence type="ECO:0000256" key="8">
    <source>
        <dbReference type="ARBA" id="ARBA00023136"/>
    </source>
</evidence>
<accession>F2JSA1</accession>
<evidence type="ECO:0000256" key="17">
    <source>
        <dbReference type="SAM" id="Phobius"/>
    </source>
</evidence>
<evidence type="ECO:0000256" key="5">
    <source>
        <dbReference type="ARBA" id="ARBA00022960"/>
    </source>
</evidence>
<comment type="subcellular location">
    <subcellularLocation>
        <location evidence="1">Membrane</location>
        <topology evidence="1">Multi-pass membrane protein</topology>
    </subcellularLocation>
</comment>
<feature type="transmembrane region" description="Helical" evidence="17">
    <location>
        <begin position="64"/>
        <end position="82"/>
    </location>
</feature>
<feature type="transmembrane region" description="Helical" evidence="17">
    <location>
        <begin position="161"/>
        <end position="194"/>
    </location>
</feature>
<keyword evidence="8 17" id="KW-0472">Membrane</keyword>
<dbReference type="GO" id="GO:0008955">
    <property type="term" value="F:peptidoglycan glycosyltransferase activity"/>
    <property type="evidence" value="ECO:0007669"/>
    <property type="project" value="UniProtKB-EC"/>
</dbReference>
<dbReference type="PANTHER" id="PTHR30474:SF2">
    <property type="entry name" value="PEPTIDOGLYCAN GLYCOSYLTRANSFERASE FTSW-RELATED"/>
    <property type="match status" value="1"/>
</dbReference>
<dbReference type="GO" id="GO:0008360">
    <property type="term" value="P:regulation of cell shape"/>
    <property type="evidence" value="ECO:0007669"/>
    <property type="project" value="UniProtKB-KW"/>
</dbReference>
<evidence type="ECO:0000256" key="12">
    <source>
        <dbReference type="ARBA" id="ARBA00041185"/>
    </source>
</evidence>
<feature type="transmembrane region" description="Helical" evidence="17">
    <location>
        <begin position="94"/>
        <end position="112"/>
    </location>
</feature>
<comment type="catalytic activity">
    <reaction evidence="15">
        <text>[GlcNAc-(1-&gt;4)-Mur2Ac(oyl-L-Ala-gamma-D-Glu-L-Lys-D-Ala-D-Ala)](n)-di-trans,octa-cis-undecaprenyl diphosphate + beta-D-GlcNAc-(1-&gt;4)-Mur2Ac(oyl-L-Ala-gamma-D-Glu-L-Lys-D-Ala-D-Ala)-di-trans,octa-cis-undecaprenyl diphosphate = [GlcNAc-(1-&gt;4)-Mur2Ac(oyl-L-Ala-gamma-D-Glu-L-Lys-D-Ala-D-Ala)](n+1)-di-trans,octa-cis-undecaprenyl diphosphate + di-trans,octa-cis-undecaprenyl diphosphate + H(+)</text>
        <dbReference type="Rhea" id="RHEA:23708"/>
        <dbReference type="Rhea" id="RHEA-COMP:9602"/>
        <dbReference type="Rhea" id="RHEA-COMP:9603"/>
        <dbReference type="ChEBI" id="CHEBI:15378"/>
        <dbReference type="ChEBI" id="CHEBI:58405"/>
        <dbReference type="ChEBI" id="CHEBI:60033"/>
        <dbReference type="ChEBI" id="CHEBI:78435"/>
        <dbReference type="EC" id="2.4.99.28"/>
    </reaction>
</comment>
<feature type="transmembrane region" description="Helical" evidence="17">
    <location>
        <begin position="200"/>
        <end position="221"/>
    </location>
</feature>
<dbReference type="KEGG" id="cle:Clole_2330"/>
<evidence type="ECO:0000256" key="9">
    <source>
        <dbReference type="ARBA" id="ARBA00032370"/>
    </source>
</evidence>